<dbReference type="EMBL" id="FOIC01000003">
    <property type="protein sequence ID" value="SET05908.1"/>
    <property type="molecule type" value="Genomic_DNA"/>
</dbReference>
<protein>
    <submittedName>
        <fullName evidence="3">Nucleotide-binding universal stress protein, UspA family</fullName>
    </submittedName>
</protein>
<dbReference type="PANTHER" id="PTHR46268">
    <property type="entry name" value="STRESS RESPONSE PROTEIN NHAX"/>
    <property type="match status" value="1"/>
</dbReference>
<evidence type="ECO:0000313" key="6">
    <source>
        <dbReference type="Proteomes" id="UP000324021"/>
    </source>
</evidence>
<sequence>MYRVLIPVDTNEQRALAQVDYVTALPTAADAVEAYVLFVFTEESEVEAEDHDSASEIDAVRRAEETLEDAGIDVTIVEDSGDTEADILEHAETHDVDTIVLGGRKRSPVGKALFGSISQGVLLNTDRPVVITGSKE</sequence>
<evidence type="ECO:0000313" key="5">
    <source>
        <dbReference type="Proteomes" id="UP000199320"/>
    </source>
</evidence>
<dbReference type="Pfam" id="PF00582">
    <property type="entry name" value="Usp"/>
    <property type="match status" value="1"/>
</dbReference>
<dbReference type="PRINTS" id="PR01438">
    <property type="entry name" value="UNVRSLSTRESS"/>
</dbReference>
<reference evidence="5 6" key="2">
    <citation type="submission" date="2016-10" db="EMBL/GenBank/DDBJ databases">
        <authorList>
            <person name="Varghese N."/>
            <person name="Submissions S."/>
        </authorList>
    </citation>
    <scope>NUCLEOTIDE SEQUENCE [LARGE SCALE GENOMIC DNA]</scope>
    <source>
        <strain evidence="3 6">CDM_1</strain>
        <strain evidence="5">CDM_6</strain>
    </source>
</reference>
<reference evidence="4" key="1">
    <citation type="submission" date="2016-10" db="EMBL/GenBank/DDBJ databases">
        <authorList>
            <person name="de Groot N.N."/>
        </authorList>
    </citation>
    <scope>NUCLEOTIDE SEQUENCE [LARGE SCALE GENOMIC DNA]</scope>
    <source>
        <strain evidence="4">CDM_6</strain>
    </source>
</reference>
<keyword evidence="5" id="KW-1185">Reference proteome</keyword>
<evidence type="ECO:0000259" key="2">
    <source>
        <dbReference type="Pfam" id="PF00582"/>
    </source>
</evidence>
<dbReference type="InterPro" id="IPR014729">
    <property type="entry name" value="Rossmann-like_a/b/a_fold"/>
</dbReference>
<dbReference type="InterPro" id="IPR006015">
    <property type="entry name" value="Universal_stress_UspA"/>
</dbReference>
<dbReference type="SUPFAM" id="SSF52402">
    <property type="entry name" value="Adenine nucleotide alpha hydrolases-like"/>
    <property type="match status" value="1"/>
</dbReference>
<dbReference type="STRING" id="392421.SAMN04488694_103228"/>
<comment type="similarity">
    <text evidence="1">Belongs to the universal stress protein A family.</text>
</comment>
<dbReference type="AlphaFoldDB" id="A0A1G6KU09"/>
<feature type="domain" description="UspA" evidence="2">
    <location>
        <begin position="3"/>
        <end position="131"/>
    </location>
</feature>
<organism evidence="3 6">
    <name type="scientific">Natrinema hispanicum</name>
    <dbReference type="NCBI Taxonomy" id="392421"/>
    <lineage>
        <taxon>Archaea</taxon>
        <taxon>Methanobacteriati</taxon>
        <taxon>Methanobacteriota</taxon>
        <taxon>Stenosarchaea group</taxon>
        <taxon>Halobacteria</taxon>
        <taxon>Halobacteriales</taxon>
        <taxon>Natrialbaceae</taxon>
        <taxon>Natrinema</taxon>
    </lineage>
</organism>
<dbReference type="CDD" id="cd00293">
    <property type="entry name" value="USP-like"/>
    <property type="match status" value="1"/>
</dbReference>
<dbReference type="RefSeq" id="WP_092930612.1">
    <property type="nucleotide sequence ID" value="NZ_FMZP01000003.1"/>
</dbReference>
<gene>
    <name evidence="4" type="ORF">SAMN04488694_103228</name>
    <name evidence="3" type="ORF">SAMN05192552_100381</name>
</gene>
<evidence type="ECO:0000313" key="3">
    <source>
        <dbReference type="EMBL" id="SDC34579.1"/>
    </source>
</evidence>
<evidence type="ECO:0000256" key="1">
    <source>
        <dbReference type="ARBA" id="ARBA00008791"/>
    </source>
</evidence>
<dbReference type="EMBL" id="FMZP01000003">
    <property type="protein sequence ID" value="SDC34579.1"/>
    <property type="molecule type" value="Genomic_DNA"/>
</dbReference>
<dbReference type="PANTHER" id="PTHR46268:SF6">
    <property type="entry name" value="UNIVERSAL STRESS PROTEIN UP12"/>
    <property type="match status" value="1"/>
</dbReference>
<dbReference type="InterPro" id="IPR006016">
    <property type="entry name" value="UspA"/>
</dbReference>
<dbReference type="OrthoDB" id="281037at2157"/>
<evidence type="ECO:0000313" key="4">
    <source>
        <dbReference type="EMBL" id="SET05908.1"/>
    </source>
</evidence>
<dbReference type="Proteomes" id="UP000324021">
    <property type="component" value="Unassembled WGS sequence"/>
</dbReference>
<dbReference type="Gene3D" id="3.40.50.620">
    <property type="entry name" value="HUPs"/>
    <property type="match status" value="1"/>
</dbReference>
<proteinExistence type="inferred from homology"/>
<dbReference type="Proteomes" id="UP000199320">
    <property type="component" value="Unassembled WGS sequence"/>
</dbReference>
<accession>A0A1G6KU09</accession>
<name>A0A1G6KU09_9EURY</name>